<dbReference type="GO" id="GO:0006139">
    <property type="term" value="P:nucleobase-containing compound metabolic process"/>
    <property type="evidence" value="ECO:0007669"/>
    <property type="project" value="InterPro"/>
</dbReference>
<feature type="region of interest" description="Disordered" evidence="5">
    <location>
        <begin position="434"/>
        <end position="461"/>
    </location>
</feature>
<proteinExistence type="predicted"/>
<evidence type="ECO:0008006" key="8">
    <source>
        <dbReference type="Google" id="ProtNLM"/>
    </source>
</evidence>
<comment type="caution">
    <text evidence="6">The sequence shown here is derived from an EMBL/GenBank/DDBJ whole genome shotgun (WGS) entry which is preliminary data.</text>
</comment>
<feature type="coiled-coil region" evidence="4">
    <location>
        <begin position="402"/>
        <end position="431"/>
    </location>
</feature>
<dbReference type="Gene3D" id="3.40.50.300">
    <property type="entry name" value="P-loop containing nucleotide triphosphate hydrolases"/>
    <property type="match status" value="2"/>
</dbReference>
<keyword evidence="2" id="KW-0547">Nucleotide-binding</keyword>
<dbReference type="Pfam" id="PF05186">
    <property type="entry name" value="Dpy-30"/>
    <property type="match status" value="1"/>
</dbReference>
<dbReference type="SUPFAM" id="SSF52540">
    <property type="entry name" value="P-loop containing nucleoside triphosphate hydrolases"/>
    <property type="match status" value="1"/>
</dbReference>
<dbReference type="Gene3D" id="3.40.50.720">
    <property type="entry name" value="NAD(P)-binding Rossmann-like Domain"/>
    <property type="match status" value="1"/>
</dbReference>
<dbReference type="GO" id="GO:0019205">
    <property type="term" value="F:nucleobase-containing compound kinase activity"/>
    <property type="evidence" value="ECO:0007669"/>
    <property type="project" value="InterPro"/>
</dbReference>
<dbReference type="CDD" id="cd22967">
    <property type="entry name" value="DD_AK7"/>
    <property type="match status" value="1"/>
</dbReference>
<dbReference type="EMBL" id="CAXLJL010000800">
    <property type="protein sequence ID" value="CAL5140828.1"/>
    <property type="molecule type" value="Genomic_DNA"/>
</dbReference>
<accession>A0AAV2TVF1</accession>
<keyword evidence="1" id="KW-0808">Transferase</keyword>
<evidence type="ECO:0000256" key="4">
    <source>
        <dbReference type="SAM" id="Coils"/>
    </source>
</evidence>
<evidence type="ECO:0000256" key="5">
    <source>
        <dbReference type="SAM" id="MobiDB-lite"/>
    </source>
</evidence>
<dbReference type="PANTHER" id="PTHR23359">
    <property type="entry name" value="NUCLEOTIDE KINASE"/>
    <property type="match status" value="1"/>
</dbReference>
<dbReference type="SUPFAM" id="SSF51735">
    <property type="entry name" value="NAD(P)-binding Rossmann-fold domains"/>
    <property type="match status" value="1"/>
</dbReference>
<evidence type="ECO:0000256" key="2">
    <source>
        <dbReference type="ARBA" id="ARBA00022741"/>
    </source>
</evidence>
<dbReference type="InterPro" id="IPR036291">
    <property type="entry name" value="NAD(P)-bd_dom_sf"/>
</dbReference>
<dbReference type="Proteomes" id="UP001497525">
    <property type="component" value="Unassembled WGS sequence"/>
</dbReference>
<evidence type="ECO:0000256" key="1">
    <source>
        <dbReference type="ARBA" id="ARBA00022679"/>
    </source>
</evidence>
<organism evidence="6 7">
    <name type="scientific">Calicophoron daubneyi</name>
    <name type="common">Rumen fluke</name>
    <name type="synonym">Paramphistomum daubneyi</name>
    <dbReference type="NCBI Taxonomy" id="300641"/>
    <lineage>
        <taxon>Eukaryota</taxon>
        <taxon>Metazoa</taxon>
        <taxon>Spiralia</taxon>
        <taxon>Lophotrochozoa</taxon>
        <taxon>Platyhelminthes</taxon>
        <taxon>Trematoda</taxon>
        <taxon>Digenea</taxon>
        <taxon>Plagiorchiida</taxon>
        <taxon>Pronocephalata</taxon>
        <taxon>Paramphistomoidea</taxon>
        <taxon>Paramphistomidae</taxon>
        <taxon>Calicophoron</taxon>
    </lineage>
</organism>
<keyword evidence="4" id="KW-0175">Coiled coil</keyword>
<feature type="region of interest" description="Disordered" evidence="5">
    <location>
        <begin position="34"/>
        <end position="64"/>
    </location>
</feature>
<dbReference type="InterPro" id="IPR027417">
    <property type="entry name" value="P-loop_NTPase"/>
</dbReference>
<evidence type="ECO:0000313" key="6">
    <source>
        <dbReference type="EMBL" id="CAL5140828.1"/>
    </source>
</evidence>
<dbReference type="GO" id="GO:0005524">
    <property type="term" value="F:ATP binding"/>
    <property type="evidence" value="ECO:0007669"/>
    <property type="project" value="InterPro"/>
</dbReference>
<feature type="compositionally biased region" description="Acidic residues" evidence="5">
    <location>
        <begin position="38"/>
        <end position="47"/>
    </location>
</feature>
<dbReference type="InterPro" id="IPR007858">
    <property type="entry name" value="Dpy-30_motif"/>
</dbReference>
<name>A0AAV2TVF1_CALDB</name>
<evidence type="ECO:0000256" key="3">
    <source>
        <dbReference type="ARBA" id="ARBA00022777"/>
    </source>
</evidence>
<gene>
    <name evidence="6" type="ORF">CDAUBV1_LOCUS16131</name>
</gene>
<reference evidence="6" key="1">
    <citation type="submission" date="2024-06" db="EMBL/GenBank/DDBJ databases">
        <authorList>
            <person name="Liu X."/>
            <person name="Lenzi L."/>
            <person name="Haldenby T S."/>
            <person name="Uol C."/>
        </authorList>
    </citation>
    <scope>NUCLEOTIDE SEQUENCE</scope>
</reference>
<dbReference type="InterPro" id="IPR000850">
    <property type="entry name" value="Adenylat/UMP-CMP_kin"/>
</dbReference>
<evidence type="ECO:0000313" key="7">
    <source>
        <dbReference type="Proteomes" id="UP001497525"/>
    </source>
</evidence>
<dbReference type="AlphaFoldDB" id="A0AAV2TVF1"/>
<keyword evidence="3" id="KW-0418">Kinase</keyword>
<dbReference type="Gene3D" id="1.20.890.10">
    <property type="entry name" value="cAMP-dependent protein kinase regulatory subunit, dimerization-anchoring domain"/>
    <property type="match status" value="1"/>
</dbReference>
<protein>
    <recommendedName>
        <fullName evidence="8">Adenylate kinase 7</fullName>
    </recommendedName>
</protein>
<sequence>MEEGQDDREHHIFVNNLDAYITKNIGKYLSKQIPGISDEGEPEEDLAEDKLNEPDGPPAPKKNTYIVSGTLKHPKSQKPKFARDILNYDKRSRFFEHLMRHDVVVYDVTDDPEQANEALWVAQQMEQNYEKFQTQKIFILISNLMTWTATKPNDPDDPVFMEAEYRRRKPHPNYKELFDLEKEIIRLGKAHKKKFTTYVLACGLFYGCDEDIFLHFFRRAWITQSPLPVYGQGQNVLPTIHVLDLASAIQSIADNPPRQRYIVVKDESNNTLGEIVQAISAQLSTGQVVHVTDDEGTKEERIPDSTYNLLTTDLHIEPSALREEMQVRWVCETGMVDNMPRLVHEFIEAHDLKPLRICILGPPGVGKSALAKELSKLYRLHHIHLKALIFETYKNLMEPIKAMDHLIEMRKAEREAAEAEEQARIREMEARLAAEAGEEQQPEGGPDADTRLSQGSAEKRKISEVTVQRTALEGTTIDTTEYEEYKFTLTADEVPSIRKSSYNETVADMEYYPLDPAPVWKSEDELEMMVTDAQEQLDNLHDNTDENGRLNDETLIRLLIQKLLTRPCQNQGFVLDGFPKTLQQAELLFRPDPDDEEALADSKHPGSHRLITPHLVIMMEGSNDFVLHRMCQQAESYGIDPAQARVMPPPWPPGFKVEKPEEHITESAGMHEEATSEEHVQAEHGQATITFEDDTGKQYETLETHQNRFDRRLQNYRGYMAPAAAAARLALIRSIERIALEEFETEEEKIKLTAEAMAEETEGQEEHALPEELTAPADSVDITAAREALEASYKANLTSRLAAVPPLPEIPEDTEENVLTYFDIREIHPLCLDMDKDFSPFVESGATRENCLERIRKAIGRPTAVPLPFSDAVPASPMDSEMTEKITRRLENIRSKKYITAEAEKTQQAMADEVLLAKQQEEWDGWLELVRAQNYECAQAQALPMRHYLMKYVMPDLTKALVSCSAIRPDDPIDYVAEYLLKSGCEQ</sequence>
<dbReference type="InterPro" id="IPR047499">
    <property type="entry name" value="DD_AK7"/>
</dbReference>